<accession>A0AA35PI00</accession>
<protein>
    <submittedName>
        <fullName evidence="1">Uncharacterized protein</fullName>
    </submittedName>
</protein>
<evidence type="ECO:0000313" key="2">
    <source>
        <dbReference type="Proteomes" id="UP001178461"/>
    </source>
</evidence>
<sequence length="112" mass="13337">MSTCEPAHTDVYKIENSSSKNHLIEHLDRGKNQGNMHSGEWHNRVLLYISSLDQRCCYKDSFTRFNVNQGIKHKCKYKWRSFNITRGGEITEARIRVQRQKNKSELYKKYNL</sequence>
<evidence type="ECO:0000313" key="1">
    <source>
        <dbReference type="EMBL" id="CAI5789656.1"/>
    </source>
</evidence>
<dbReference type="Proteomes" id="UP001178461">
    <property type="component" value="Chromosome 13"/>
</dbReference>
<name>A0AA35PI00_9SAUR</name>
<organism evidence="1 2">
    <name type="scientific">Podarcis lilfordi</name>
    <name type="common">Lilford's wall lizard</name>
    <dbReference type="NCBI Taxonomy" id="74358"/>
    <lineage>
        <taxon>Eukaryota</taxon>
        <taxon>Metazoa</taxon>
        <taxon>Chordata</taxon>
        <taxon>Craniata</taxon>
        <taxon>Vertebrata</taxon>
        <taxon>Euteleostomi</taxon>
        <taxon>Lepidosauria</taxon>
        <taxon>Squamata</taxon>
        <taxon>Bifurcata</taxon>
        <taxon>Unidentata</taxon>
        <taxon>Episquamata</taxon>
        <taxon>Laterata</taxon>
        <taxon>Lacertibaenia</taxon>
        <taxon>Lacertidae</taxon>
        <taxon>Podarcis</taxon>
    </lineage>
</organism>
<reference evidence="1" key="1">
    <citation type="submission" date="2022-12" db="EMBL/GenBank/DDBJ databases">
        <authorList>
            <person name="Alioto T."/>
            <person name="Alioto T."/>
            <person name="Gomez Garrido J."/>
        </authorList>
    </citation>
    <scope>NUCLEOTIDE SEQUENCE</scope>
</reference>
<keyword evidence="2" id="KW-1185">Reference proteome</keyword>
<dbReference type="EMBL" id="OX395138">
    <property type="protein sequence ID" value="CAI5789656.1"/>
    <property type="molecule type" value="Genomic_DNA"/>
</dbReference>
<dbReference type="AlphaFoldDB" id="A0AA35PI00"/>
<proteinExistence type="predicted"/>
<gene>
    <name evidence="1" type="ORF">PODLI_1B003977</name>
</gene>